<protein>
    <recommendedName>
        <fullName evidence="5">Large ribosomal subunit protein eL24-related N-terminal domain-containing protein</fullName>
    </recommendedName>
</protein>
<dbReference type="Proteomes" id="UP000037505">
    <property type="component" value="Unassembled WGS sequence"/>
</dbReference>
<comment type="caution">
    <text evidence="6">The sequence shown here is derived from an EMBL/GenBank/DDBJ whole genome shotgun (WGS) entry which is preliminary data.</text>
</comment>
<sequence>MNPDRVPKEFITQIETALRIEDDTLDQPLLAKNEDTNAETTVKQVEPNTNSNEEPPRVGSLKRRLKMTFTGNPLKLSGGDSDRHNCQIHSQDKATRSEHSGSGAASLTDSNTTGTHGSIHIPTKKSPTTPPTPKFLKYVRSANDYIFLDLDFLETDTSNKVIQDGSLSAMEDMKQQAPEVSPPGKKSPETGGHDTKKGLQKQIAHIRGLTGTEVRTVSPTDSKSPRRVDDSRQWNTVNLRYAEVQQTIADPETKPEKTNNARHMLQMIEGLGSHVKDMSTFSLCSEPGGCGRRRGSAPHHNCVSVSRTARRSDRYDSTTQRQPTTSRCASPTFKMRTYDDSFSGQKIYPGKGKLYVRGDSKIFRFQNGKSESLFLQRKNPRRISWTVLYRRQHRKGISEEVAKKRTRRAVKSQRAIVGASLDVIKERRNQRPEARAAARQQAIKEAKEKKAASEKAKKAEKAKNAAAGKGTAQRIQSKQGAKGSAPKVAAKSR</sequence>
<evidence type="ECO:0000256" key="3">
    <source>
        <dbReference type="ARBA" id="ARBA00023274"/>
    </source>
</evidence>
<feature type="compositionally biased region" description="Polar residues" evidence="4">
    <location>
        <begin position="103"/>
        <end position="116"/>
    </location>
</feature>
<feature type="compositionally biased region" description="Polar residues" evidence="4">
    <location>
        <begin position="38"/>
        <end position="53"/>
    </location>
</feature>
<dbReference type="AlphaFoldDB" id="A0A0L1ILP6"/>
<reference evidence="6 7" key="1">
    <citation type="submission" date="2014-06" db="EMBL/GenBank/DDBJ databases">
        <title>The Genome of the Aflatoxigenic Filamentous Fungus Aspergillus nomius.</title>
        <authorList>
            <person name="Moore M.G."/>
            <person name="Shannon B.M."/>
            <person name="Brian M.M."/>
        </authorList>
    </citation>
    <scope>NUCLEOTIDE SEQUENCE [LARGE SCALE GENOMIC DNA]</scope>
    <source>
        <strain evidence="6 7">NRRL 13137</strain>
    </source>
</reference>
<feature type="compositionally biased region" description="Basic and acidic residues" evidence="4">
    <location>
        <begin position="223"/>
        <end position="232"/>
    </location>
</feature>
<feature type="region of interest" description="Disordered" evidence="4">
    <location>
        <begin position="290"/>
        <end position="327"/>
    </location>
</feature>
<evidence type="ECO:0000256" key="1">
    <source>
        <dbReference type="ARBA" id="ARBA00005647"/>
    </source>
</evidence>
<dbReference type="PANTHER" id="PTHR10792:SF1">
    <property type="entry name" value="RIBOSOMAL PROTEIN L24"/>
    <property type="match status" value="1"/>
</dbReference>
<dbReference type="CDD" id="cd00472">
    <property type="entry name" value="Ribosomal_L24e_L24"/>
    <property type="match status" value="1"/>
</dbReference>
<evidence type="ECO:0000313" key="7">
    <source>
        <dbReference type="Proteomes" id="UP000037505"/>
    </source>
</evidence>
<dbReference type="SUPFAM" id="SSF57716">
    <property type="entry name" value="Glucocorticoid receptor-like (DNA-binding domain)"/>
    <property type="match status" value="1"/>
</dbReference>
<feature type="compositionally biased region" description="Basic and acidic residues" evidence="4">
    <location>
        <begin position="428"/>
        <end position="463"/>
    </location>
</feature>
<dbReference type="InterPro" id="IPR000988">
    <property type="entry name" value="Ribosomal_eL24-rel_N"/>
</dbReference>
<comment type="similarity">
    <text evidence="1">Belongs to the eukaryotic ribosomal protein eL24 family.</text>
</comment>
<dbReference type="GO" id="GO:0022625">
    <property type="term" value="C:cytosolic large ribosomal subunit"/>
    <property type="evidence" value="ECO:0007669"/>
    <property type="project" value="TreeGrafter"/>
</dbReference>
<dbReference type="Gene3D" id="6.10.250.1270">
    <property type="match status" value="1"/>
</dbReference>
<accession>A0A0L1ILP6</accession>
<dbReference type="PROSITE" id="PS01073">
    <property type="entry name" value="RIBOSOMAL_L24E"/>
    <property type="match status" value="1"/>
</dbReference>
<feature type="region of interest" description="Disordered" evidence="4">
    <location>
        <begin position="170"/>
        <end position="234"/>
    </location>
</feature>
<name>A0A0L1ILP6_ASPN3</name>
<feature type="region of interest" description="Disordered" evidence="4">
    <location>
        <begin position="428"/>
        <end position="493"/>
    </location>
</feature>
<feature type="compositionally biased region" description="Basic and acidic residues" evidence="4">
    <location>
        <begin position="80"/>
        <end position="99"/>
    </location>
</feature>
<keyword evidence="3" id="KW-0687">Ribonucleoprotein</keyword>
<feature type="domain" description="Large ribosomal subunit protein eL24-related N-terminal" evidence="5">
    <location>
        <begin position="335"/>
        <end position="400"/>
    </location>
</feature>
<feature type="region of interest" description="Disordered" evidence="4">
    <location>
        <begin position="23"/>
        <end position="135"/>
    </location>
</feature>
<evidence type="ECO:0000256" key="4">
    <source>
        <dbReference type="SAM" id="MobiDB-lite"/>
    </source>
</evidence>
<dbReference type="InterPro" id="IPR023442">
    <property type="entry name" value="Ribosomal_eL24_CS"/>
</dbReference>
<dbReference type="PANTHER" id="PTHR10792">
    <property type="entry name" value="60S RIBOSOMAL PROTEIN L24"/>
    <property type="match status" value="1"/>
</dbReference>
<dbReference type="InterPro" id="IPR056366">
    <property type="entry name" value="Ribosomal_eL24"/>
</dbReference>
<dbReference type="RefSeq" id="XP_015401397.1">
    <property type="nucleotide sequence ID" value="XM_015556156.1"/>
</dbReference>
<dbReference type="EMBL" id="JNOM01000599">
    <property type="protein sequence ID" value="KNG80474.1"/>
    <property type="molecule type" value="Genomic_DNA"/>
</dbReference>
<feature type="compositionally biased region" description="Polar residues" evidence="4">
    <location>
        <begin position="317"/>
        <end position="327"/>
    </location>
</feature>
<dbReference type="GO" id="GO:0003729">
    <property type="term" value="F:mRNA binding"/>
    <property type="evidence" value="ECO:0007669"/>
    <property type="project" value="TreeGrafter"/>
</dbReference>
<dbReference type="Pfam" id="PF01246">
    <property type="entry name" value="Ribosomal_L24e"/>
    <property type="match status" value="1"/>
</dbReference>
<feature type="compositionally biased region" description="Polar residues" evidence="4">
    <location>
        <begin position="213"/>
        <end position="222"/>
    </location>
</feature>
<gene>
    <name evidence="6" type="ORF">ANOM_010900</name>
</gene>
<dbReference type="OrthoDB" id="1727108at2759"/>
<dbReference type="GeneID" id="26812704"/>
<dbReference type="GO" id="GO:0002181">
    <property type="term" value="P:cytoplasmic translation"/>
    <property type="evidence" value="ECO:0007669"/>
    <property type="project" value="TreeGrafter"/>
</dbReference>
<proteinExistence type="inferred from homology"/>
<evidence type="ECO:0000313" key="6">
    <source>
        <dbReference type="EMBL" id="KNG80474.1"/>
    </source>
</evidence>
<evidence type="ECO:0000259" key="5">
    <source>
        <dbReference type="Pfam" id="PF01246"/>
    </source>
</evidence>
<organism evidence="6 7">
    <name type="scientific">Aspergillus nomiae NRRL (strain ATCC 15546 / NRRL 13137 / CBS 260.88 / M93)</name>
    <dbReference type="NCBI Taxonomy" id="1509407"/>
    <lineage>
        <taxon>Eukaryota</taxon>
        <taxon>Fungi</taxon>
        <taxon>Dikarya</taxon>
        <taxon>Ascomycota</taxon>
        <taxon>Pezizomycotina</taxon>
        <taxon>Eurotiomycetes</taxon>
        <taxon>Eurotiomycetidae</taxon>
        <taxon>Eurotiales</taxon>
        <taxon>Aspergillaceae</taxon>
        <taxon>Aspergillus</taxon>
        <taxon>Aspergillus subgen. Circumdati</taxon>
    </lineage>
</organism>
<keyword evidence="2" id="KW-0689">Ribosomal protein</keyword>
<feature type="compositionally biased region" description="Basic and acidic residues" evidence="4">
    <location>
        <begin position="186"/>
        <end position="197"/>
    </location>
</feature>
<dbReference type="GO" id="GO:0003735">
    <property type="term" value="F:structural constituent of ribosome"/>
    <property type="evidence" value="ECO:0007669"/>
    <property type="project" value="InterPro"/>
</dbReference>
<dbReference type="InterPro" id="IPR038630">
    <property type="entry name" value="L24e/L24_sf"/>
</dbReference>
<evidence type="ECO:0000256" key="2">
    <source>
        <dbReference type="ARBA" id="ARBA00022980"/>
    </source>
</evidence>
<dbReference type="STRING" id="1509407.A0A0L1ILP6"/>
<dbReference type="FunFam" id="2.30.170.20:FF:000002">
    <property type="entry name" value="60S ribosomal protein L24"/>
    <property type="match status" value="1"/>
</dbReference>
<dbReference type="Gene3D" id="2.30.170.20">
    <property type="entry name" value="Ribosomal protein L24e"/>
    <property type="match status" value="1"/>
</dbReference>
<keyword evidence="7" id="KW-1185">Reference proteome</keyword>